<organism evidence="2 3">
    <name type="scientific">Metabacillus malikii</name>
    <dbReference type="NCBI Taxonomy" id="1504265"/>
    <lineage>
        <taxon>Bacteria</taxon>
        <taxon>Bacillati</taxon>
        <taxon>Bacillota</taxon>
        <taxon>Bacilli</taxon>
        <taxon>Bacillales</taxon>
        <taxon>Bacillaceae</taxon>
        <taxon>Metabacillus</taxon>
    </lineage>
</organism>
<keyword evidence="1" id="KW-0472">Membrane</keyword>
<dbReference type="RefSeq" id="WP_307338996.1">
    <property type="nucleotide sequence ID" value="NZ_JAUSUD010000004.1"/>
</dbReference>
<feature type="transmembrane region" description="Helical" evidence="1">
    <location>
        <begin position="30"/>
        <end position="49"/>
    </location>
</feature>
<dbReference type="EMBL" id="JAUSUD010000004">
    <property type="protein sequence ID" value="MDQ0230143.1"/>
    <property type="molecule type" value="Genomic_DNA"/>
</dbReference>
<comment type="caution">
    <text evidence="2">The sequence shown here is derived from an EMBL/GenBank/DDBJ whole genome shotgun (WGS) entry which is preliminary data.</text>
</comment>
<dbReference type="Proteomes" id="UP001234495">
    <property type="component" value="Unassembled WGS sequence"/>
</dbReference>
<name>A0ABT9ZCZ9_9BACI</name>
<keyword evidence="1" id="KW-0812">Transmembrane</keyword>
<keyword evidence="2" id="KW-0378">Hydrolase</keyword>
<evidence type="ECO:0000256" key="1">
    <source>
        <dbReference type="SAM" id="Phobius"/>
    </source>
</evidence>
<reference evidence="2 3" key="1">
    <citation type="submission" date="2023-07" db="EMBL/GenBank/DDBJ databases">
        <title>Genomic Encyclopedia of Type Strains, Phase IV (KMG-IV): sequencing the most valuable type-strain genomes for metagenomic binning, comparative biology and taxonomic classification.</title>
        <authorList>
            <person name="Goeker M."/>
        </authorList>
    </citation>
    <scope>NUCLEOTIDE SEQUENCE [LARGE SCALE GENOMIC DNA]</scope>
    <source>
        <strain evidence="2 3">DSM 29005</strain>
    </source>
</reference>
<keyword evidence="3" id="KW-1185">Reference proteome</keyword>
<proteinExistence type="predicted"/>
<keyword evidence="1" id="KW-1133">Transmembrane helix</keyword>
<feature type="transmembrane region" description="Helical" evidence="1">
    <location>
        <begin position="7"/>
        <end position="24"/>
    </location>
</feature>
<evidence type="ECO:0000313" key="3">
    <source>
        <dbReference type="Proteomes" id="UP001234495"/>
    </source>
</evidence>
<evidence type="ECO:0000313" key="2">
    <source>
        <dbReference type="EMBL" id="MDQ0230143.1"/>
    </source>
</evidence>
<accession>A0ABT9ZCZ9</accession>
<gene>
    <name evidence="2" type="ORF">J2S19_001395</name>
</gene>
<dbReference type="GO" id="GO:0016787">
    <property type="term" value="F:hydrolase activity"/>
    <property type="evidence" value="ECO:0007669"/>
    <property type="project" value="UniProtKB-KW"/>
</dbReference>
<sequence>MPNKHITKGLVFSILITVFVFFIAENPKPITTINLLFVSIVSFICIYFISKMTTKAFKKFENDTASN</sequence>
<protein>
    <submittedName>
        <fullName evidence="2">Effector of murein hydrolase</fullName>
    </submittedName>
</protein>